<evidence type="ECO:0000256" key="6">
    <source>
        <dbReference type="HAMAP-Rule" id="MF_00031"/>
    </source>
</evidence>
<evidence type="ECO:0000313" key="9">
    <source>
        <dbReference type="Proteomes" id="UP000269692"/>
    </source>
</evidence>
<dbReference type="Gene3D" id="1.10.150.20">
    <property type="entry name" value="5' to 3' exonuclease, C-terminal subdomain"/>
    <property type="match status" value="1"/>
</dbReference>
<keyword evidence="9" id="KW-1185">Reference proteome</keyword>
<name>A0A3L7AFL1_9HYPH</name>
<dbReference type="Pfam" id="PF01330">
    <property type="entry name" value="RuvA_N"/>
    <property type="match status" value="1"/>
</dbReference>
<dbReference type="SUPFAM" id="SSF47781">
    <property type="entry name" value="RuvA domain 2-like"/>
    <property type="match status" value="1"/>
</dbReference>
<keyword evidence="2 6" id="KW-0227">DNA damage</keyword>
<evidence type="ECO:0000313" key="8">
    <source>
        <dbReference type="EMBL" id="RLP79037.1"/>
    </source>
</evidence>
<keyword evidence="1 6" id="KW-0963">Cytoplasm</keyword>
<comment type="caution">
    <text evidence="8">The sequence shown here is derived from an EMBL/GenBank/DDBJ whole genome shotgun (WGS) entry which is preliminary data.</text>
</comment>
<dbReference type="GO" id="GO:0009379">
    <property type="term" value="C:Holliday junction helicase complex"/>
    <property type="evidence" value="ECO:0007669"/>
    <property type="project" value="InterPro"/>
</dbReference>
<dbReference type="OrthoDB" id="5293449at2"/>
<dbReference type="Proteomes" id="UP000269692">
    <property type="component" value="Unassembled WGS sequence"/>
</dbReference>
<evidence type="ECO:0000256" key="3">
    <source>
        <dbReference type="ARBA" id="ARBA00023125"/>
    </source>
</evidence>
<dbReference type="GO" id="GO:0005737">
    <property type="term" value="C:cytoplasm"/>
    <property type="evidence" value="ECO:0007669"/>
    <property type="project" value="UniProtKB-SubCell"/>
</dbReference>
<feature type="domain" description="Helix-hairpin-helix DNA-binding motif class 1" evidence="7">
    <location>
        <begin position="73"/>
        <end position="92"/>
    </location>
</feature>
<dbReference type="InterPro" id="IPR003583">
    <property type="entry name" value="Hlx-hairpin-Hlx_DNA-bd_motif"/>
</dbReference>
<dbReference type="RefSeq" id="WP_121623052.1">
    <property type="nucleotide sequence ID" value="NZ_JACIIW010000002.1"/>
</dbReference>
<dbReference type="GO" id="GO:0009378">
    <property type="term" value="F:four-way junction helicase activity"/>
    <property type="evidence" value="ECO:0007669"/>
    <property type="project" value="InterPro"/>
</dbReference>
<dbReference type="InterPro" id="IPR013849">
    <property type="entry name" value="DNA_helicase_Holl-junc_RuvA_I"/>
</dbReference>
<feature type="region of interest" description="Domain I" evidence="6">
    <location>
        <begin position="1"/>
        <end position="64"/>
    </location>
</feature>
<comment type="function">
    <text evidence="6">The RuvA-RuvB-RuvC complex processes Holliday junction (HJ) DNA during genetic recombination and DNA repair, while the RuvA-RuvB complex plays an important role in the rescue of blocked DNA replication forks via replication fork reversal (RFR). RuvA specifically binds to HJ cruciform DNA, conferring on it an open structure. The RuvB hexamer acts as an ATP-dependent pump, pulling dsDNA into and through the RuvAB complex. HJ branch migration allows RuvC to scan DNA until it finds its consensus sequence, where it cleaves and resolves the cruciform DNA.</text>
</comment>
<comment type="caution">
    <text evidence="6">Lacks conserved residue(s) required for the propagation of feature annotation.</text>
</comment>
<dbReference type="InterPro" id="IPR000085">
    <property type="entry name" value="RuvA"/>
</dbReference>
<feature type="region of interest" description="Domain III" evidence="6">
    <location>
        <begin position="159"/>
        <end position="205"/>
    </location>
</feature>
<dbReference type="GO" id="GO:0048476">
    <property type="term" value="C:Holliday junction resolvase complex"/>
    <property type="evidence" value="ECO:0007669"/>
    <property type="project" value="UniProtKB-UniRule"/>
</dbReference>
<evidence type="ECO:0000256" key="4">
    <source>
        <dbReference type="ARBA" id="ARBA00023172"/>
    </source>
</evidence>
<dbReference type="GO" id="GO:0005524">
    <property type="term" value="F:ATP binding"/>
    <property type="evidence" value="ECO:0007669"/>
    <property type="project" value="InterPro"/>
</dbReference>
<dbReference type="SMART" id="SM00278">
    <property type="entry name" value="HhH1"/>
    <property type="match status" value="2"/>
</dbReference>
<comment type="similarity">
    <text evidence="6">Belongs to the RuvA family.</text>
</comment>
<dbReference type="Pfam" id="PF14520">
    <property type="entry name" value="HHH_5"/>
    <property type="match status" value="1"/>
</dbReference>
<keyword evidence="3 6" id="KW-0238">DNA-binding</keyword>
<dbReference type="NCBIfam" id="TIGR00084">
    <property type="entry name" value="ruvA"/>
    <property type="match status" value="1"/>
</dbReference>
<comment type="subunit">
    <text evidence="6">Homotetramer. Forms an RuvA(8)-RuvB(12)-Holliday junction (HJ) complex. HJ DNA is sandwiched between 2 RuvA tetramers; dsDNA enters through RuvA and exits via RuvB. An RuvB hexamer assembles on each DNA strand where it exits the tetramer. Each RuvB hexamer is contacted by two RuvA subunits (via domain III) on 2 adjacent RuvB subunits; this complex drives branch migration. In the full resolvosome a probable DNA-RuvA(4)-RuvB(12)-RuvC(2) complex forms which resolves the HJ.</text>
</comment>
<dbReference type="Gene3D" id="1.10.8.10">
    <property type="entry name" value="DNA helicase RuvA subunit, C-terminal domain"/>
    <property type="match status" value="1"/>
</dbReference>
<comment type="domain">
    <text evidence="6">Has three domains with a flexible linker between the domains II and III and assumes an 'L' shape. Domain III is highly mobile and contacts RuvB.</text>
</comment>
<dbReference type="EMBL" id="RCTF01000006">
    <property type="protein sequence ID" value="RLP79037.1"/>
    <property type="molecule type" value="Genomic_DNA"/>
</dbReference>
<sequence>MIGKLKGVVDSYGEDHVILDVNGVGYLVHCSQKTRDGLPAPGGAASLLIETHVREDQIRLFGFAREGERDWFRLLQSVQGIGTKIALAILSTLSASDLAEAIALGDKAAVARAPGVGPRVATRIVTELKDKMGGLSAGAVELADLGGAPARAAKGGPASDAVSALVNLGYAQAQAGAAVAAAARAAGDGATTETLIRLGLKELAR</sequence>
<dbReference type="GO" id="GO:0000400">
    <property type="term" value="F:four-way junction DNA binding"/>
    <property type="evidence" value="ECO:0007669"/>
    <property type="project" value="UniProtKB-UniRule"/>
</dbReference>
<organism evidence="8 9">
    <name type="scientific">Xanthobacter tagetidis</name>
    <dbReference type="NCBI Taxonomy" id="60216"/>
    <lineage>
        <taxon>Bacteria</taxon>
        <taxon>Pseudomonadati</taxon>
        <taxon>Pseudomonadota</taxon>
        <taxon>Alphaproteobacteria</taxon>
        <taxon>Hyphomicrobiales</taxon>
        <taxon>Xanthobacteraceae</taxon>
        <taxon>Xanthobacter</taxon>
    </lineage>
</organism>
<dbReference type="InterPro" id="IPR012340">
    <property type="entry name" value="NA-bd_OB-fold"/>
</dbReference>
<reference evidence="8 9" key="1">
    <citation type="submission" date="2018-10" db="EMBL/GenBank/DDBJ databases">
        <title>Xanthobacter tagetidis genome sequencing and assembly.</title>
        <authorList>
            <person name="Maclea K.S."/>
            <person name="Goen A.E."/>
            <person name="Fatima S.A."/>
        </authorList>
    </citation>
    <scope>NUCLEOTIDE SEQUENCE [LARGE SCALE GENOMIC DNA]</scope>
    <source>
        <strain evidence="8 9">ATCC 700314</strain>
    </source>
</reference>
<dbReference type="SUPFAM" id="SSF46929">
    <property type="entry name" value="DNA helicase RuvA subunit, C-terminal domain"/>
    <property type="match status" value="1"/>
</dbReference>
<dbReference type="GO" id="GO:0006281">
    <property type="term" value="P:DNA repair"/>
    <property type="evidence" value="ECO:0007669"/>
    <property type="project" value="UniProtKB-UniRule"/>
</dbReference>
<comment type="subcellular location">
    <subcellularLocation>
        <location evidence="6">Cytoplasm</location>
    </subcellularLocation>
</comment>
<evidence type="ECO:0000259" key="7">
    <source>
        <dbReference type="SMART" id="SM00278"/>
    </source>
</evidence>
<dbReference type="AlphaFoldDB" id="A0A3L7AFL1"/>
<dbReference type="Gene3D" id="2.40.50.140">
    <property type="entry name" value="Nucleic acid-binding proteins"/>
    <property type="match status" value="1"/>
</dbReference>
<dbReference type="InterPro" id="IPR011114">
    <property type="entry name" value="RuvA_C"/>
</dbReference>
<feature type="domain" description="Helix-hairpin-helix DNA-binding motif class 1" evidence="7">
    <location>
        <begin position="108"/>
        <end position="127"/>
    </location>
</feature>
<gene>
    <name evidence="6 8" type="primary">ruvA</name>
    <name evidence="8" type="ORF">D9R14_09330</name>
</gene>
<evidence type="ECO:0000256" key="2">
    <source>
        <dbReference type="ARBA" id="ARBA00022763"/>
    </source>
</evidence>
<dbReference type="GO" id="GO:0006310">
    <property type="term" value="P:DNA recombination"/>
    <property type="evidence" value="ECO:0007669"/>
    <property type="project" value="UniProtKB-UniRule"/>
</dbReference>
<proteinExistence type="inferred from homology"/>
<keyword evidence="5 6" id="KW-0234">DNA repair</keyword>
<evidence type="ECO:0000256" key="1">
    <source>
        <dbReference type="ARBA" id="ARBA00022490"/>
    </source>
</evidence>
<protein>
    <recommendedName>
        <fullName evidence="6">Holliday junction branch migration complex subunit RuvA</fullName>
    </recommendedName>
</protein>
<dbReference type="InterPro" id="IPR010994">
    <property type="entry name" value="RuvA_2-like"/>
</dbReference>
<accession>A0A3L7AFL1</accession>
<keyword evidence="4 6" id="KW-0233">DNA recombination</keyword>
<dbReference type="SUPFAM" id="SSF50249">
    <property type="entry name" value="Nucleic acid-binding proteins"/>
    <property type="match status" value="1"/>
</dbReference>
<evidence type="ECO:0000256" key="5">
    <source>
        <dbReference type="ARBA" id="ARBA00023204"/>
    </source>
</evidence>
<dbReference type="Pfam" id="PF07499">
    <property type="entry name" value="RuvA_C"/>
    <property type="match status" value="1"/>
</dbReference>
<dbReference type="HAMAP" id="MF_00031">
    <property type="entry name" value="DNA_HJ_migration_RuvA"/>
    <property type="match status" value="1"/>
</dbReference>
<dbReference type="InterPro" id="IPR036267">
    <property type="entry name" value="RuvA_C_sf"/>
</dbReference>